<organism evidence="1">
    <name type="scientific">hydrothermal vent metagenome</name>
    <dbReference type="NCBI Taxonomy" id="652676"/>
    <lineage>
        <taxon>unclassified sequences</taxon>
        <taxon>metagenomes</taxon>
        <taxon>ecological metagenomes</taxon>
    </lineage>
</organism>
<sequence>MGELMIHINETLDTTSLMEIEDQMNHINGVCVTAIWQKTIYI</sequence>
<reference evidence="1" key="1">
    <citation type="submission" date="2018-06" db="EMBL/GenBank/DDBJ databases">
        <authorList>
            <person name="Zhirakovskaya E."/>
        </authorList>
    </citation>
    <scope>NUCLEOTIDE SEQUENCE</scope>
</reference>
<gene>
    <name evidence="1" type="ORF">MNBD_GAMMA25-1605</name>
</gene>
<protein>
    <submittedName>
        <fullName evidence="1">Uncharacterized protein</fullName>
    </submittedName>
</protein>
<proteinExistence type="predicted"/>
<dbReference type="EMBL" id="UOFY01000067">
    <property type="protein sequence ID" value="VAX11397.1"/>
    <property type="molecule type" value="Genomic_DNA"/>
</dbReference>
<evidence type="ECO:0000313" key="1">
    <source>
        <dbReference type="EMBL" id="VAX11397.1"/>
    </source>
</evidence>
<name>A0A3B1C3B0_9ZZZZ</name>
<accession>A0A3B1C3B0</accession>
<dbReference type="AlphaFoldDB" id="A0A3B1C3B0"/>